<dbReference type="Proteomes" id="UP000515947">
    <property type="component" value="Chromosome"/>
</dbReference>
<keyword evidence="1" id="KW-0677">Repeat</keyword>
<dbReference type="Gene3D" id="3.40.50.10490">
    <property type="entry name" value="Glucose-6-phosphate isomerase like protein, domain 1"/>
    <property type="match status" value="2"/>
</dbReference>
<dbReference type="PROSITE" id="PS51464">
    <property type="entry name" value="SIS"/>
    <property type="match status" value="2"/>
</dbReference>
<keyword evidence="4" id="KW-1185">Reference proteome</keyword>
<feature type="domain" description="SIS" evidence="2">
    <location>
        <begin position="29"/>
        <end position="171"/>
    </location>
</feature>
<reference evidence="3 4" key="1">
    <citation type="submission" date="2020-08" db="EMBL/GenBank/DDBJ databases">
        <title>Genome sequence of Nocardioides mesophilus KACC 16243T.</title>
        <authorList>
            <person name="Hyun D.-W."/>
            <person name="Bae J.-W."/>
        </authorList>
    </citation>
    <scope>NUCLEOTIDE SEQUENCE [LARGE SCALE GENOMIC DNA]</scope>
    <source>
        <strain evidence="3 4">KACC 16243</strain>
    </source>
</reference>
<evidence type="ECO:0000259" key="2">
    <source>
        <dbReference type="PROSITE" id="PS51464"/>
    </source>
</evidence>
<name>A0A7G9RBP6_9ACTN</name>
<dbReference type="InterPro" id="IPR035490">
    <property type="entry name" value="GlmS/FrlB_SIS"/>
</dbReference>
<dbReference type="KEGG" id="nmes:H9L09_00455"/>
<evidence type="ECO:0000313" key="4">
    <source>
        <dbReference type="Proteomes" id="UP000515947"/>
    </source>
</evidence>
<feature type="domain" description="SIS" evidence="2">
    <location>
        <begin position="196"/>
        <end position="355"/>
    </location>
</feature>
<dbReference type="InterPro" id="IPR035466">
    <property type="entry name" value="GlmS/AgaS_SIS"/>
</dbReference>
<sequence>MTRLEDEMHEQPEAAARLLTQAWPLLDELAAVVRGPGTAGVVIVARGTSDNAARYAQYLWGLRHGLPVALATPSLVSVYGRRLELRHHSVVAISQSGSSPDIVRFVETARADGRPTLAVTNEAGSELAAAAGHVLALAAEPERSVAATKTYTTSLLAVALLSHALAGRDPSEAAEVRRVPEALHAAVDGTRGVDAAARLLSTYDRAVCVGRGVNLATAHETALKLTELTGTLVMPFSPADLLHGPIAAVGPDAPAVLIAPDEPASASVLGLLPELRRRGAPVIVVGDASARPVVEASGPVGQEAGPGGPPAPVLLVELPPEAALPGWLTPITAVVAGQLLARRVAELRGVDLDHPGELTKVTRTW</sequence>
<dbReference type="PANTHER" id="PTHR10937:SF8">
    <property type="entry name" value="AMINOTRANSFERASE-RELATED"/>
    <property type="match status" value="1"/>
</dbReference>
<dbReference type="AlphaFoldDB" id="A0A7G9RBP6"/>
<accession>A0A7G9RBP6</accession>
<dbReference type="InterPro" id="IPR001347">
    <property type="entry name" value="SIS_dom"/>
</dbReference>
<dbReference type="GO" id="GO:1901135">
    <property type="term" value="P:carbohydrate derivative metabolic process"/>
    <property type="evidence" value="ECO:0007669"/>
    <property type="project" value="InterPro"/>
</dbReference>
<proteinExistence type="predicted"/>
<evidence type="ECO:0000256" key="1">
    <source>
        <dbReference type="ARBA" id="ARBA00022737"/>
    </source>
</evidence>
<dbReference type="CDD" id="cd05009">
    <property type="entry name" value="SIS_GlmS_GlmD_2"/>
    <property type="match status" value="1"/>
</dbReference>
<dbReference type="GO" id="GO:0097367">
    <property type="term" value="F:carbohydrate derivative binding"/>
    <property type="evidence" value="ECO:0007669"/>
    <property type="project" value="InterPro"/>
</dbReference>
<protein>
    <submittedName>
        <fullName evidence="3">SIS domain-containing protein</fullName>
    </submittedName>
</protein>
<dbReference type="PANTHER" id="PTHR10937">
    <property type="entry name" value="GLUCOSAMINE--FRUCTOSE-6-PHOSPHATE AMINOTRANSFERASE, ISOMERIZING"/>
    <property type="match status" value="1"/>
</dbReference>
<dbReference type="SUPFAM" id="SSF53697">
    <property type="entry name" value="SIS domain"/>
    <property type="match status" value="1"/>
</dbReference>
<dbReference type="InterPro" id="IPR046348">
    <property type="entry name" value="SIS_dom_sf"/>
</dbReference>
<dbReference type="EMBL" id="CP060713">
    <property type="protein sequence ID" value="QNN53021.1"/>
    <property type="molecule type" value="Genomic_DNA"/>
</dbReference>
<dbReference type="CDD" id="cd05008">
    <property type="entry name" value="SIS_GlmS_GlmD_1"/>
    <property type="match status" value="1"/>
</dbReference>
<gene>
    <name evidence="3" type="ORF">H9L09_00455</name>
</gene>
<evidence type="ECO:0000313" key="3">
    <source>
        <dbReference type="EMBL" id="QNN53021.1"/>
    </source>
</evidence>
<dbReference type="Pfam" id="PF01380">
    <property type="entry name" value="SIS"/>
    <property type="match status" value="2"/>
</dbReference>
<organism evidence="3 4">
    <name type="scientific">Nocardioides mesophilus</name>
    <dbReference type="NCBI Taxonomy" id="433659"/>
    <lineage>
        <taxon>Bacteria</taxon>
        <taxon>Bacillati</taxon>
        <taxon>Actinomycetota</taxon>
        <taxon>Actinomycetes</taxon>
        <taxon>Propionibacteriales</taxon>
        <taxon>Nocardioidaceae</taxon>
        <taxon>Nocardioides</taxon>
    </lineage>
</organism>
<dbReference type="RefSeq" id="WP_187578863.1">
    <property type="nucleotide sequence ID" value="NZ_CP060713.1"/>
</dbReference>